<gene>
    <name evidence="4" type="primary">sprA</name>
    <name evidence="4" type="ORF">DN068_09610</name>
</gene>
<dbReference type="InterPro" id="IPR025684">
    <property type="entry name" value="SprA_N_dom"/>
</dbReference>
<dbReference type="InterPro" id="IPR026377">
    <property type="entry name" value="Cell_surface_SprA"/>
</dbReference>
<keyword evidence="2" id="KW-0732">Signal</keyword>
<proteinExistence type="predicted"/>
<dbReference type="OrthoDB" id="9806090at2"/>
<feature type="domain" description="Gliding motility protein SprA N-terminal" evidence="3">
    <location>
        <begin position="1086"/>
        <end position="1608"/>
    </location>
</feature>
<feature type="signal peptide" evidence="2">
    <location>
        <begin position="1"/>
        <end position="24"/>
    </location>
</feature>
<comment type="caution">
    <text evidence="4">The sequence shown here is derived from an EMBL/GenBank/DDBJ whole genome shotgun (WGS) entry which is preliminary data.</text>
</comment>
<evidence type="ECO:0000313" key="5">
    <source>
        <dbReference type="Proteomes" id="UP000248745"/>
    </source>
</evidence>
<feature type="domain" description="Gliding motility protein SprA N-terminal" evidence="3">
    <location>
        <begin position="81"/>
        <end position="360"/>
    </location>
</feature>
<evidence type="ECO:0000256" key="1">
    <source>
        <dbReference type="SAM" id="MobiDB-lite"/>
    </source>
</evidence>
<keyword evidence="5" id="KW-1185">Reference proteome</keyword>
<name>A0A2W2BA45_9BACT</name>
<evidence type="ECO:0000313" key="4">
    <source>
        <dbReference type="EMBL" id="PZF73119.1"/>
    </source>
</evidence>
<dbReference type="Pfam" id="PF14349">
    <property type="entry name" value="SprA_N"/>
    <property type="match status" value="2"/>
</dbReference>
<feature type="region of interest" description="Disordered" evidence="1">
    <location>
        <begin position="1893"/>
        <end position="1962"/>
    </location>
</feature>
<accession>A0A2W2BA45</accession>
<evidence type="ECO:0000259" key="3">
    <source>
        <dbReference type="Pfam" id="PF14349"/>
    </source>
</evidence>
<dbReference type="RefSeq" id="WP_110998696.1">
    <property type="nucleotide sequence ID" value="NZ_QKTW01000015.1"/>
</dbReference>
<sequence length="2491" mass="279589">MKGKSYFGYKFLLFIALVVAIAHAGARNYKGPYDYYSPDPTDSNKNNHNRVDSLHFPLDDRMGSPAVDPKGNGMDLRDPSNVKKSVEYDPATNEYFLTEKIGDQFFRTPATMTLDEFLKYQAQQDEQAYWKRRMDALTLFNKKPELPTMYKEGIFDRIFGGTTISVRPQGNVDVTFGGNWQNIKNPTLVQRAQKYGVFDFDMQMNINLLATVGDKLKLNISNNTKATFDYQNVQKLEYTGKEDEIIKKIEAGNISFPLKSSLITGVQSLFGIKTQLQFGKLWVTGVLSQQKSKRSSVTVQGGAQTQQFNIKADDYEENRHFLLAQYFHDNYNGALKNFPVINSEININKVEVWVTNRTGATDGVRSILAFMDLGEKTPYKTTLTNATGSDKPDNRSNSLYDQLVQNPRSRDPLNYTSALTAIGLGNDDYQVVTARKLQPSEFTFSPNLGYISVNYSMNPDDILAVAYQYTFRGKTYKVGEFAEDLPPDTTNQKIMFMKLLKGTSARPTLPIWKLMMKNVYALGGVGLSKEDFKLNVLYQDPKGGEKRYIPEGPNAGVPLITLLNLDRLNSQNDPVPDGVFDYVEGITINSQTGKVIFPVLEPFGDDLAGALGNNQQLERKYLYTILYDSTKTIARQFPQNNRYIMRGSYKSSSSSEIFLGGFNIPQGSVTVTAGGQRLVENIDYQIDYGLGRIKILNSGIMSSGIPINIQYEDNATFGFQQQNFMGARLDYYLNKKLTLGGTYMRLTERPFTQKTNFGDDPIKNTVLGLDANYQSEFPGLTRALDKLPVYSTTASSFITASGEVAGLLPSHPKQIDALDPEGSVYIDDFEGTKSSYDLKSPAIAWSLASTPYDARNKNNQLLFPEAEDNNDLKYGYNRALLAWYTIEPTLVDPTGGVPDFVKKDPMQHYIRLVQKQEVFPNTSYTTLQNALSTFDLGYYPKERGPYNFVSTASDVNTDGTLKNPQIRWGGIQRPIDYTDFEAANVEFIEFWMMDPFINNQNNAGSLYINLGNVSEDVLKDGSKAFENGITAPKDPTKLTSTVWGFQPQFQQQITRAFDNDPATRAIQDVGYDGLSSQEEGGRYQGFLNQVAGVLGATSSAYQKLSADPSSDDYHYYRGSDYDNANVGVLGRYKLYNNSEGNSPITDANSAYSSAATTIPESEDINKDNTLNTSEEYYQYRVDLKPNMIVGENYVVSKQVSSVKLPNGNYENETWYQFKVPIQSYDHKVGGIADFRSIRFIRMFLNNFQDSVILRFAQLDLGRNQWRQYLFSLQSPGENIPDADAKSTAVTVASVSVEENANRQPIPYVIPPGVNRQQQAVSNGQNVQLNEQALSFQVCALKDGDARAVYKEVNVDMRQFNNLRMFIHAESQVGQPQLVDGDLRAIIRMGSDFTNNYYEYEIPLKITVPAGAGISPDDVWPVENRMDILLNDLVNVKTNRNNKGLQSYVPYSEQDSKGNTIVVVGNPNIGDSKTILMGVMNPKKTTQTPNDDGQAKCVEVWFNELRMAGMNESAGYAATGKVNLQMADLGTLRLSGSMHTAGYGSIDQKIQQRSRDNFYQYDASTNLNMGKLMPKKWGVQLPLFAGYSESISNPVYNPYDQDVKMTDQLAHAVSNNQKDSLRKAAQDFTSITSINLTNVRIMGNPEKQSAKKMPWSIQNFDLSYAYNRQFKRNPTIESDNLTNNKLGLGYTYSVKSKSLEPFKKMIKSRSRWYSVIKDFNINPLPSNFTFRSELNRVMEATQVRNVYNDGSYGIPATYFKNFTWARSYALRWELTKSLSFDYSATNNSRIDEPYGPLDTKEKRDTVWTKLLNFGRNTLFTQAFNTSYNVPLQKIPITDWMNLRFTYGSTYSWTAASELARTLGNTIGNTQSKQINSDLNFTQLWNKNRWLKAINQPKPRTPGKELSKPGQANSPFGTKSGGNSPDVARVGDGTKGDGGKGGDSKSGSSSGDSSKTKKLPPNTVVLNGVTINTASMSDHQLDSLNKLLKAQEEARLKAEKEKRKRDRIAARKARRAATPEISGVARFIGRVLTMLKRTTFNYTENGGTILPGYMDSTQALGMNWRNDMQPGANFVFGYQPNSAWLESKAYKGLLSRDSIFNSQYQQRYSQTMNVNATVEPFPDFRVDISLTKSFTKAHNELFKDTGTGTFVHLSPYENGSYNISYIAIKTMFKPSGANSSVYNEFLENRKVISDRLGKANPYTNNVPDPNNPNYTKGYTEFSQDVLIPAFIAAYTGKSASSVPLLNYDNSSIKTNPFKYYYPMPNWRVQYNGLTKLPMFQPIFTNFVLNHAYSGTLAVNTFSTALFYQDVYNIGFPSFIDSASGNYVPFFQVPNITISEQFSPLLGFDASLRNGMTARFEFRKSRTVALSLIDYQVSETKSSEFVIGGGYRVKGLILPFAIFGVKKLKNDLNIKLDLGLRDDKTSNSYLAQNIDITTRGQKTITISPSVDYIVSDKLTLRFFYDRRQSIPYISSAYPTTTTKAGVTLRFIFAN</sequence>
<feature type="compositionally biased region" description="Polar residues" evidence="1">
    <location>
        <begin position="1908"/>
        <end position="1921"/>
    </location>
</feature>
<feature type="chain" id="PRO_5016121664" evidence="2">
    <location>
        <begin position="25"/>
        <end position="2491"/>
    </location>
</feature>
<dbReference type="Proteomes" id="UP000248745">
    <property type="component" value="Unassembled WGS sequence"/>
</dbReference>
<feature type="compositionally biased region" description="Basic and acidic residues" evidence="1">
    <location>
        <begin position="1930"/>
        <end position="1941"/>
    </location>
</feature>
<reference evidence="4 5" key="1">
    <citation type="submission" date="2018-06" db="EMBL/GenBank/DDBJ databases">
        <title>Mucibacter soli gen. nov., sp. nov., a new member of the family Chitinophagaceae producing mucin.</title>
        <authorList>
            <person name="Kim M.-K."/>
            <person name="Park S."/>
            <person name="Kim T.-S."/>
            <person name="Joung Y."/>
            <person name="Han J.-H."/>
            <person name="Kim S.B."/>
        </authorList>
    </citation>
    <scope>NUCLEOTIDE SEQUENCE [LARGE SCALE GENOMIC DNA]</scope>
    <source>
        <strain evidence="4 5">R1-15</strain>
    </source>
</reference>
<protein>
    <submittedName>
        <fullName evidence="4">Cell surface protein SprA</fullName>
    </submittedName>
</protein>
<dbReference type="EMBL" id="QKTW01000015">
    <property type="protein sequence ID" value="PZF73119.1"/>
    <property type="molecule type" value="Genomic_DNA"/>
</dbReference>
<dbReference type="NCBIfam" id="TIGR04189">
    <property type="entry name" value="surface_SprA"/>
    <property type="match status" value="1"/>
</dbReference>
<organism evidence="4 5">
    <name type="scientific">Taibaiella soli</name>
    <dbReference type="NCBI Taxonomy" id="1649169"/>
    <lineage>
        <taxon>Bacteria</taxon>
        <taxon>Pseudomonadati</taxon>
        <taxon>Bacteroidota</taxon>
        <taxon>Chitinophagia</taxon>
        <taxon>Chitinophagales</taxon>
        <taxon>Chitinophagaceae</taxon>
        <taxon>Taibaiella</taxon>
    </lineage>
</organism>
<evidence type="ECO:0000256" key="2">
    <source>
        <dbReference type="SAM" id="SignalP"/>
    </source>
</evidence>